<reference evidence="2" key="1">
    <citation type="journal article" date="2009" name="Rice">
        <title>De Novo Next Generation Sequencing of Plant Genomes.</title>
        <authorList>
            <person name="Rounsley S."/>
            <person name="Marri P.R."/>
            <person name="Yu Y."/>
            <person name="He R."/>
            <person name="Sisneros N."/>
            <person name="Goicoechea J.L."/>
            <person name="Lee S.J."/>
            <person name="Angelova A."/>
            <person name="Kudrna D."/>
            <person name="Luo M."/>
            <person name="Affourtit J."/>
            <person name="Desany B."/>
            <person name="Knight J."/>
            <person name="Niazi F."/>
            <person name="Egholm M."/>
            <person name="Wing R.A."/>
        </authorList>
    </citation>
    <scope>NUCLEOTIDE SEQUENCE [LARGE SCALE GENOMIC DNA]</scope>
    <source>
        <strain evidence="2">cv. IRGC 105608</strain>
    </source>
</reference>
<evidence type="ECO:0000256" key="1">
    <source>
        <dbReference type="SAM" id="Phobius"/>
    </source>
</evidence>
<evidence type="ECO:0000313" key="3">
    <source>
        <dbReference type="Proteomes" id="UP000026960"/>
    </source>
</evidence>
<accession>A0A0D3GV75</accession>
<dbReference type="PROSITE" id="PS51257">
    <property type="entry name" value="PROKAR_LIPOPROTEIN"/>
    <property type="match status" value="1"/>
</dbReference>
<keyword evidence="1" id="KW-0472">Membrane</keyword>
<feature type="transmembrane region" description="Helical" evidence="1">
    <location>
        <begin position="12"/>
        <end position="35"/>
    </location>
</feature>
<reference evidence="2" key="2">
    <citation type="submission" date="2015-03" db="UniProtKB">
        <authorList>
            <consortium name="EnsemblPlants"/>
        </authorList>
    </citation>
    <scope>IDENTIFICATION</scope>
</reference>
<keyword evidence="3" id="KW-1185">Reference proteome</keyword>
<dbReference type="PaxDb" id="65489-OBART07G26980.1"/>
<dbReference type="Proteomes" id="UP000026960">
    <property type="component" value="Chromosome 7"/>
</dbReference>
<keyword evidence="1" id="KW-1133">Transmembrane helix</keyword>
<proteinExistence type="predicted"/>
<evidence type="ECO:0000313" key="2">
    <source>
        <dbReference type="EnsemblPlants" id="OBART07G26980.1"/>
    </source>
</evidence>
<protein>
    <submittedName>
        <fullName evidence="2">Uncharacterized protein</fullName>
    </submittedName>
</protein>
<keyword evidence="1" id="KW-0812">Transmembrane</keyword>
<dbReference type="AlphaFoldDB" id="A0A0D3GV75"/>
<dbReference type="HOGENOM" id="CLU_117375_0_0_1"/>
<name>A0A0D3GV75_9ORYZ</name>
<organism evidence="2">
    <name type="scientific">Oryza barthii</name>
    <dbReference type="NCBI Taxonomy" id="65489"/>
    <lineage>
        <taxon>Eukaryota</taxon>
        <taxon>Viridiplantae</taxon>
        <taxon>Streptophyta</taxon>
        <taxon>Embryophyta</taxon>
        <taxon>Tracheophyta</taxon>
        <taxon>Spermatophyta</taxon>
        <taxon>Magnoliopsida</taxon>
        <taxon>Liliopsida</taxon>
        <taxon>Poales</taxon>
        <taxon>Poaceae</taxon>
        <taxon>BOP clade</taxon>
        <taxon>Oryzoideae</taxon>
        <taxon>Oryzeae</taxon>
        <taxon>Oryzinae</taxon>
        <taxon>Oryza</taxon>
    </lineage>
</organism>
<dbReference type="EnsemblPlants" id="OBART07G26980.1">
    <property type="protein sequence ID" value="OBART07G26980.1"/>
    <property type="gene ID" value="OBART07G26980"/>
</dbReference>
<dbReference type="Gramene" id="OBART07G26980.1">
    <property type="protein sequence ID" value="OBART07G26980.1"/>
    <property type="gene ID" value="OBART07G26980"/>
</dbReference>
<sequence>MDRVGDEQCLIVGALAILACGSVFVGSKGFSSVSFKKRRTKKNEKDGCETGLVVKATTKFIFVWNFTIVLSARLVITGSTAKLEGDKRVWPPMMVLKLIGHQQPVACSSSFSSMLLYYLSLDLSGFHAILGHYKRGFSSPLNNEWHNP</sequence>